<dbReference type="PANTHER" id="PTHR46649">
    <property type="match status" value="1"/>
</dbReference>
<keyword evidence="1" id="KW-0378">Hydrolase</keyword>
<proteinExistence type="predicted"/>
<name>A0ABP4TZM1_9ACTN</name>
<organism evidence="1 2">
    <name type="scientific">Fodinicola feengrottensis</name>
    <dbReference type="NCBI Taxonomy" id="435914"/>
    <lineage>
        <taxon>Bacteria</taxon>
        <taxon>Bacillati</taxon>
        <taxon>Actinomycetota</taxon>
        <taxon>Actinomycetes</taxon>
        <taxon>Mycobacteriales</taxon>
        <taxon>Fodinicola</taxon>
    </lineage>
</organism>
<dbReference type="SUPFAM" id="SSF56784">
    <property type="entry name" value="HAD-like"/>
    <property type="match status" value="1"/>
</dbReference>
<dbReference type="EMBL" id="BAAANY010000020">
    <property type="protein sequence ID" value="GAA1694642.1"/>
    <property type="molecule type" value="Genomic_DNA"/>
</dbReference>
<dbReference type="NCBIfam" id="TIGR01509">
    <property type="entry name" value="HAD-SF-IA-v3"/>
    <property type="match status" value="1"/>
</dbReference>
<protein>
    <submittedName>
        <fullName evidence="1">HAD-IA family hydrolase</fullName>
    </submittedName>
</protein>
<evidence type="ECO:0000313" key="2">
    <source>
        <dbReference type="Proteomes" id="UP001500618"/>
    </source>
</evidence>
<reference evidence="2" key="1">
    <citation type="journal article" date="2019" name="Int. J. Syst. Evol. Microbiol.">
        <title>The Global Catalogue of Microorganisms (GCM) 10K type strain sequencing project: providing services to taxonomists for standard genome sequencing and annotation.</title>
        <authorList>
            <consortium name="The Broad Institute Genomics Platform"/>
            <consortium name="The Broad Institute Genome Sequencing Center for Infectious Disease"/>
            <person name="Wu L."/>
            <person name="Ma J."/>
        </authorList>
    </citation>
    <scope>NUCLEOTIDE SEQUENCE [LARGE SCALE GENOMIC DNA]</scope>
    <source>
        <strain evidence="2">JCM 14718</strain>
    </source>
</reference>
<dbReference type="GO" id="GO:0016787">
    <property type="term" value="F:hydrolase activity"/>
    <property type="evidence" value="ECO:0007669"/>
    <property type="project" value="UniProtKB-KW"/>
</dbReference>
<dbReference type="InterPro" id="IPR006439">
    <property type="entry name" value="HAD-SF_hydro_IA"/>
</dbReference>
<dbReference type="SFLD" id="SFLDS00003">
    <property type="entry name" value="Haloacid_Dehalogenase"/>
    <property type="match status" value="1"/>
</dbReference>
<dbReference type="InterPro" id="IPR036412">
    <property type="entry name" value="HAD-like_sf"/>
</dbReference>
<dbReference type="SFLD" id="SFLDG01129">
    <property type="entry name" value="C1.5:_HAD__Beta-PGM__Phosphata"/>
    <property type="match status" value="1"/>
</dbReference>
<evidence type="ECO:0000313" key="1">
    <source>
        <dbReference type="EMBL" id="GAA1694642.1"/>
    </source>
</evidence>
<comment type="caution">
    <text evidence="1">The sequence shown here is derived from an EMBL/GenBank/DDBJ whole genome shotgun (WGS) entry which is preliminary data.</text>
</comment>
<dbReference type="Gene3D" id="3.40.50.1000">
    <property type="entry name" value="HAD superfamily/HAD-like"/>
    <property type="match status" value="1"/>
</dbReference>
<dbReference type="PRINTS" id="PR00413">
    <property type="entry name" value="HADHALOGNASE"/>
</dbReference>
<dbReference type="InterPro" id="IPR023214">
    <property type="entry name" value="HAD_sf"/>
</dbReference>
<accession>A0ABP4TZM1</accession>
<dbReference type="Proteomes" id="UP001500618">
    <property type="component" value="Unassembled WGS sequence"/>
</dbReference>
<sequence length="231" mass="24742">MGVRPAIEAVLFDYHGTVMQVETGEDWLRGGLRTAGIDLPEADFDRLLPTLIAAGRAGGPAPVRIPAELARAFAERDLTMEQHRTAYTSLLSTVDGVPAELATALYERLLDPATWTPYPDAAPVLTELRRRVIRTALVSNIGFDLRPMLAAADLAELFDEVVLSYEVGADKPNPKIFRLACDRLGVEPERALMVGDHPADGGAVSVGCRALLLPASPVGEVHGLDAVLALT</sequence>
<gene>
    <name evidence="1" type="ORF">GCM10009765_49880</name>
</gene>
<dbReference type="Pfam" id="PF00702">
    <property type="entry name" value="Hydrolase"/>
    <property type="match status" value="1"/>
</dbReference>
<dbReference type="NCBIfam" id="TIGR01549">
    <property type="entry name" value="HAD-SF-IA-v1"/>
    <property type="match status" value="1"/>
</dbReference>
<dbReference type="PANTHER" id="PTHR46649:SF4">
    <property type="entry name" value="HALOACID DEHALOGENASE-LIKE HYDROLASE (HAD) SUPERFAMILY PROTEIN"/>
    <property type="match status" value="1"/>
</dbReference>
<keyword evidence="2" id="KW-1185">Reference proteome</keyword>